<evidence type="ECO:0000313" key="2">
    <source>
        <dbReference type="Proteomes" id="UP001234989"/>
    </source>
</evidence>
<evidence type="ECO:0000313" key="1">
    <source>
        <dbReference type="EMBL" id="WMV19022.1"/>
    </source>
</evidence>
<organism evidence="1 2">
    <name type="scientific">Solanum verrucosum</name>
    <dbReference type="NCBI Taxonomy" id="315347"/>
    <lineage>
        <taxon>Eukaryota</taxon>
        <taxon>Viridiplantae</taxon>
        <taxon>Streptophyta</taxon>
        <taxon>Embryophyta</taxon>
        <taxon>Tracheophyta</taxon>
        <taxon>Spermatophyta</taxon>
        <taxon>Magnoliopsida</taxon>
        <taxon>eudicotyledons</taxon>
        <taxon>Gunneridae</taxon>
        <taxon>Pentapetalae</taxon>
        <taxon>asterids</taxon>
        <taxon>lamiids</taxon>
        <taxon>Solanales</taxon>
        <taxon>Solanaceae</taxon>
        <taxon>Solanoideae</taxon>
        <taxon>Solaneae</taxon>
        <taxon>Solanum</taxon>
    </lineage>
</organism>
<name>A0AAF0Q9R7_SOLVR</name>
<dbReference type="GO" id="GO:0006351">
    <property type="term" value="P:DNA-templated transcription"/>
    <property type="evidence" value="ECO:0007669"/>
    <property type="project" value="InterPro"/>
</dbReference>
<dbReference type="EMBL" id="CP133614">
    <property type="protein sequence ID" value="WMV19022.1"/>
    <property type="molecule type" value="Genomic_DNA"/>
</dbReference>
<protein>
    <submittedName>
        <fullName evidence="1">Uncharacterized protein</fullName>
    </submittedName>
</protein>
<keyword evidence="2" id="KW-1185">Reference proteome</keyword>
<dbReference type="AlphaFoldDB" id="A0AAF0Q9R7"/>
<accession>A0AAF0Q9R7</accession>
<dbReference type="GO" id="GO:0046983">
    <property type="term" value="F:protein dimerization activity"/>
    <property type="evidence" value="ECO:0007669"/>
    <property type="project" value="InterPro"/>
</dbReference>
<proteinExistence type="predicted"/>
<dbReference type="PANTHER" id="PTHR46412:SF9">
    <property type="entry name" value="TRANSCRIPTION FACTOR BIM3"/>
    <property type="match status" value="1"/>
</dbReference>
<dbReference type="GO" id="GO:0003700">
    <property type="term" value="F:DNA-binding transcription factor activity"/>
    <property type="evidence" value="ECO:0007669"/>
    <property type="project" value="InterPro"/>
</dbReference>
<dbReference type="PANTHER" id="PTHR46412">
    <property type="entry name" value="BES1-INTERACTING MYC-LIKE PROTEIN"/>
    <property type="match status" value="1"/>
</dbReference>
<dbReference type="InterPro" id="IPR044295">
    <property type="entry name" value="BIM1/2/3"/>
</dbReference>
<sequence length="94" mass="11354">MESRWCLLARSFSLFCRKGSTLFFTHLLMYIIFQTLRDLIPQNDQKRDRASFMLEVLYNISTFCKRNYRYMREPTKDGVQNPRSCCHGYDLCYT</sequence>
<dbReference type="Proteomes" id="UP001234989">
    <property type="component" value="Chromosome 3"/>
</dbReference>
<reference evidence="1" key="1">
    <citation type="submission" date="2023-08" db="EMBL/GenBank/DDBJ databases">
        <title>A de novo genome assembly of Solanum verrucosum Schlechtendal, a Mexican diploid species geographically isolated from the other diploid A-genome species in potato relatives.</title>
        <authorList>
            <person name="Hosaka K."/>
        </authorList>
    </citation>
    <scope>NUCLEOTIDE SEQUENCE</scope>
    <source>
        <tissue evidence="1">Young leaves</tissue>
    </source>
</reference>
<gene>
    <name evidence="1" type="ORF">MTR67_012407</name>
</gene>